<sequence>MQSDKRQTIVDAVIESRSSIRAFTAQEVPKDEIMQILRVASRAPSGTNCQPWKVYVLRGKNRADLVDKICRVHDQIYADSLIGAKYLEEYDYYPRKWFEPYLARRRQNGYALYALLGIEKGDKARMHAQHQRNFRFFDAPIGMIFTIDRNLGHGSLVDCGMFLQNLMLAAKSRGIDTCPQAAWNHFGRIILPHVGAGPNEMLLCGMAIGYANGNAPENSLLTPRVPPESFTTFLD</sequence>
<feature type="domain" description="Nitroreductase" evidence="6">
    <location>
        <begin position="14"/>
        <end position="210"/>
    </location>
</feature>
<evidence type="ECO:0000313" key="7">
    <source>
        <dbReference type="EMBL" id="OWT64177.1"/>
    </source>
</evidence>
<proteinExistence type="inferred from homology"/>
<dbReference type="PANTHER" id="PTHR43673:SF2">
    <property type="entry name" value="NITROREDUCTASE"/>
    <property type="match status" value="1"/>
</dbReference>
<organism evidence="7 8">
    <name type="scientific">Candidimonas nitroreducens</name>
    <dbReference type="NCBI Taxonomy" id="683354"/>
    <lineage>
        <taxon>Bacteria</taxon>
        <taxon>Pseudomonadati</taxon>
        <taxon>Pseudomonadota</taxon>
        <taxon>Betaproteobacteria</taxon>
        <taxon>Burkholderiales</taxon>
        <taxon>Alcaligenaceae</taxon>
        <taxon>Candidimonas</taxon>
    </lineage>
</organism>
<dbReference type="InterPro" id="IPR000415">
    <property type="entry name" value="Nitroreductase-like"/>
</dbReference>
<dbReference type="InterPro" id="IPR029479">
    <property type="entry name" value="Nitroreductase"/>
</dbReference>
<keyword evidence="8" id="KW-1185">Reference proteome</keyword>
<dbReference type="Proteomes" id="UP000214603">
    <property type="component" value="Unassembled WGS sequence"/>
</dbReference>
<accession>A0A225MS48</accession>
<gene>
    <name evidence="7" type="ORF">CEY11_06470</name>
</gene>
<comment type="cofactor">
    <cofactor evidence="1">
        <name>FMN</name>
        <dbReference type="ChEBI" id="CHEBI:58210"/>
    </cofactor>
</comment>
<dbReference type="Gene3D" id="3.40.109.10">
    <property type="entry name" value="NADH Oxidase"/>
    <property type="match status" value="1"/>
</dbReference>
<protein>
    <submittedName>
        <fullName evidence="7">Nitrobenzoate reductase</fullName>
    </submittedName>
</protein>
<evidence type="ECO:0000256" key="4">
    <source>
        <dbReference type="ARBA" id="ARBA00022643"/>
    </source>
</evidence>
<keyword evidence="5" id="KW-0560">Oxidoreductase</keyword>
<dbReference type="PANTHER" id="PTHR43673">
    <property type="entry name" value="NAD(P)H NITROREDUCTASE YDGI-RELATED"/>
    <property type="match status" value="1"/>
</dbReference>
<reference evidence="8" key="1">
    <citation type="submission" date="2017-06" db="EMBL/GenBank/DDBJ databases">
        <title>Herbaspirillum phytohormonus sp. nov., isolated from the root nodule of Robinia pseudoacacia in lead-zinc mine.</title>
        <authorList>
            <person name="Fan M."/>
            <person name="Lin Y."/>
        </authorList>
    </citation>
    <scope>NUCLEOTIDE SEQUENCE [LARGE SCALE GENOMIC DNA]</scope>
    <source>
        <strain evidence="8">SC-089</strain>
    </source>
</reference>
<name>A0A225MS48_9BURK</name>
<evidence type="ECO:0000256" key="3">
    <source>
        <dbReference type="ARBA" id="ARBA00022630"/>
    </source>
</evidence>
<dbReference type="CDD" id="cd02136">
    <property type="entry name" value="PnbA_NfnB-like"/>
    <property type="match status" value="1"/>
</dbReference>
<evidence type="ECO:0000256" key="2">
    <source>
        <dbReference type="ARBA" id="ARBA00007118"/>
    </source>
</evidence>
<evidence type="ECO:0000313" key="8">
    <source>
        <dbReference type="Proteomes" id="UP000214603"/>
    </source>
</evidence>
<comment type="similarity">
    <text evidence="2">Belongs to the nitroreductase family.</text>
</comment>
<evidence type="ECO:0000259" key="6">
    <source>
        <dbReference type="Pfam" id="PF00881"/>
    </source>
</evidence>
<keyword evidence="3" id="KW-0285">Flavoprotein</keyword>
<evidence type="ECO:0000256" key="5">
    <source>
        <dbReference type="ARBA" id="ARBA00023002"/>
    </source>
</evidence>
<evidence type="ECO:0000256" key="1">
    <source>
        <dbReference type="ARBA" id="ARBA00001917"/>
    </source>
</evidence>
<comment type="caution">
    <text evidence="7">The sequence shown here is derived from an EMBL/GenBank/DDBJ whole genome shotgun (WGS) entry which is preliminary data.</text>
</comment>
<dbReference type="OrthoDB" id="9773807at2"/>
<dbReference type="GO" id="GO:0016491">
    <property type="term" value="F:oxidoreductase activity"/>
    <property type="evidence" value="ECO:0007669"/>
    <property type="project" value="UniProtKB-KW"/>
</dbReference>
<dbReference type="Pfam" id="PF00881">
    <property type="entry name" value="Nitroreductase"/>
    <property type="match status" value="1"/>
</dbReference>
<dbReference type="SUPFAM" id="SSF55469">
    <property type="entry name" value="FMN-dependent nitroreductase-like"/>
    <property type="match status" value="1"/>
</dbReference>
<dbReference type="EMBL" id="NJIH01000003">
    <property type="protein sequence ID" value="OWT64177.1"/>
    <property type="molecule type" value="Genomic_DNA"/>
</dbReference>
<dbReference type="AlphaFoldDB" id="A0A225MS48"/>
<keyword evidence="4" id="KW-0288">FMN</keyword>